<organism evidence="11 12">
    <name type="scientific">Eurypyga helias</name>
    <name type="common">Sunbittern</name>
    <name type="synonym">Ardea helias</name>
    <dbReference type="NCBI Taxonomy" id="54383"/>
    <lineage>
        <taxon>Eukaryota</taxon>
        <taxon>Metazoa</taxon>
        <taxon>Chordata</taxon>
        <taxon>Craniata</taxon>
        <taxon>Vertebrata</taxon>
        <taxon>Euteleostomi</taxon>
        <taxon>Archelosauria</taxon>
        <taxon>Archosauria</taxon>
        <taxon>Dinosauria</taxon>
        <taxon>Saurischia</taxon>
        <taxon>Theropoda</taxon>
        <taxon>Coelurosauria</taxon>
        <taxon>Aves</taxon>
        <taxon>Neognathae</taxon>
        <taxon>Neoaves</taxon>
        <taxon>Phaethontimorphae</taxon>
        <taxon>Eurypygiformes</taxon>
        <taxon>Eurypygidae</taxon>
        <taxon>Eurypyga</taxon>
    </lineage>
</organism>
<evidence type="ECO:0000313" key="12">
    <source>
        <dbReference type="Proteomes" id="UP000054232"/>
    </source>
</evidence>
<gene>
    <name evidence="11" type="ORF">N326_05313</name>
</gene>
<accession>A0A093LUY4</accession>
<keyword evidence="5 9" id="KW-0175">Coiled coil</keyword>
<dbReference type="GO" id="GO:0030496">
    <property type="term" value="C:midbody"/>
    <property type="evidence" value="ECO:0007669"/>
    <property type="project" value="UniProtKB-SubCell"/>
</dbReference>
<evidence type="ECO:0000256" key="3">
    <source>
        <dbReference type="ARBA" id="ARBA00022490"/>
    </source>
</evidence>
<keyword evidence="4" id="KW-0519">Myristate</keyword>
<sequence>EEQTESRRLLQGQEEERLRDANRAGTTSIAQDVNIQVEKGKDLELTEQFDALRREHTVTLQELQRAHEQEKLLLAESHHRTQAALQETIQTLNSQLKSFQERMKRVEESLLSTDYKKHIQVQG</sequence>
<feature type="region of interest" description="Disordered" evidence="10">
    <location>
        <begin position="1"/>
        <end position="25"/>
    </location>
</feature>
<feature type="coiled-coil region" evidence="9">
    <location>
        <begin position="82"/>
        <end position="109"/>
    </location>
</feature>
<dbReference type="PANTHER" id="PTHR24200">
    <property type="entry name" value="TOUCAN, ISOFORM A"/>
    <property type="match status" value="1"/>
</dbReference>
<dbReference type="Proteomes" id="UP000054232">
    <property type="component" value="Unassembled WGS sequence"/>
</dbReference>
<feature type="non-terminal residue" evidence="11">
    <location>
        <position position="1"/>
    </location>
</feature>
<evidence type="ECO:0000256" key="8">
    <source>
        <dbReference type="ARBA" id="ARBA00038407"/>
    </source>
</evidence>
<proteinExistence type="inferred from homology"/>
<evidence type="ECO:0000256" key="2">
    <source>
        <dbReference type="ARBA" id="ARBA00004214"/>
    </source>
</evidence>
<name>A0A093LUY4_EURHL</name>
<dbReference type="GO" id="GO:0005819">
    <property type="term" value="C:spindle"/>
    <property type="evidence" value="ECO:0007669"/>
    <property type="project" value="UniProtKB-SubCell"/>
</dbReference>
<feature type="non-terminal residue" evidence="11">
    <location>
        <position position="123"/>
    </location>
</feature>
<comment type="similarity">
    <text evidence="8">Belongs to the CCDC69 family.</text>
</comment>
<evidence type="ECO:0000256" key="6">
    <source>
        <dbReference type="ARBA" id="ARBA00023212"/>
    </source>
</evidence>
<evidence type="ECO:0000256" key="5">
    <source>
        <dbReference type="ARBA" id="ARBA00023054"/>
    </source>
</evidence>
<keyword evidence="6" id="KW-0206">Cytoskeleton</keyword>
<evidence type="ECO:0000256" key="1">
    <source>
        <dbReference type="ARBA" id="ARBA00004186"/>
    </source>
</evidence>
<keyword evidence="7" id="KW-0449">Lipoprotein</keyword>
<dbReference type="GO" id="GO:0008017">
    <property type="term" value="F:microtubule binding"/>
    <property type="evidence" value="ECO:0007669"/>
    <property type="project" value="TreeGrafter"/>
</dbReference>
<reference evidence="11 12" key="1">
    <citation type="submission" date="2014-04" db="EMBL/GenBank/DDBJ databases">
        <title>Genome evolution of avian class.</title>
        <authorList>
            <person name="Zhang G."/>
            <person name="Li C."/>
        </authorList>
    </citation>
    <scope>NUCLEOTIDE SEQUENCE [LARGE SCALE GENOMIC DNA]</scope>
    <source>
        <strain evidence="11">BGI_N326</strain>
    </source>
</reference>
<dbReference type="AlphaFoldDB" id="A0A093LUY4"/>
<protein>
    <submittedName>
        <fullName evidence="11">Coiled-coil domain-containing protein 69-A</fullName>
    </submittedName>
</protein>
<keyword evidence="12" id="KW-1185">Reference proteome</keyword>
<dbReference type="PANTHER" id="PTHR24200:SF6">
    <property type="entry name" value="COILED-COIL DOMAIN-CONTAINING PROTEIN 69"/>
    <property type="match status" value="1"/>
</dbReference>
<evidence type="ECO:0000256" key="10">
    <source>
        <dbReference type="SAM" id="MobiDB-lite"/>
    </source>
</evidence>
<feature type="compositionally biased region" description="Basic and acidic residues" evidence="10">
    <location>
        <begin position="1"/>
        <end position="22"/>
    </location>
</feature>
<evidence type="ECO:0000256" key="4">
    <source>
        <dbReference type="ARBA" id="ARBA00022707"/>
    </source>
</evidence>
<evidence type="ECO:0000313" key="11">
    <source>
        <dbReference type="EMBL" id="KFW12446.1"/>
    </source>
</evidence>
<evidence type="ECO:0000256" key="7">
    <source>
        <dbReference type="ARBA" id="ARBA00023288"/>
    </source>
</evidence>
<keyword evidence="3" id="KW-0963">Cytoplasm</keyword>
<dbReference type="GO" id="GO:0005634">
    <property type="term" value="C:nucleus"/>
    <property type="evidence" value="ECO:0007669"/>
    <property type="project" value="TreeGrafter"/>
</dbReference>
<dbReference type="InterPro" id="IPR051293">
    <property type="entry name" value="MTUS1/CCDC69"/>
</dbReference>
<comment type="subcellular location">
    <subcellularLocation>
        <location evidence="1">Cytoplasm</location>
        <location evidence="1">Cytoskeleton</location>
        <location evidence="1">Spindle</location>
    </subcellularLocation>
    <subcellularLocation>
        <location evidence="2">Midbody</location>
    </subcellularLocation>
</comment>
<dbReference type="EMBL" id="KK579075">
    <property type="protein sequence ID" value="KFW12446.1"/>
    <property type="molecule type" value="Genomic_DNA"/>
</dbReference>
<evidence type="ECO:0000256" key="9">
    <source>
        <dbReference type="SAM" id="Coils"/>
    </source>
</evidence>
<dbReference type="GO" id="GO:0005737">
    <property type="term" value="C:cytoplasm"/>
    <property type="evidence" value="ECO:0007669"/>
    <property type="project" value="TreeGrafter"/>
</dbReference>